<dbReference type="Gene3D" id="3.30.750.24">
    <property type="entry name" value="STAS domain"/>
    <property type="match status" value="1"/>
</dbReference>
<name>A0ABR7SKN7_9ACTN</name>
<dbReference type="InterPro" id="IPR003658">
    <property type="entry name" value="Anti-sigma_ant"/>
</dbReference>
<gene>
    <name evidence="4" type="ORF">H9Y04_26235</name>
</gene>
<evidence type="ECO:0000313" key="4">
    <source>
        <dbReference type="EMBL" id="MBC9716046.1"/>
    </source>
</evidence>
<dbReference type="CDD" id="cd07043">
    <property type="entry name" value="STAS_anti-anti-sigma_factors"/>
    <property type="match status" value="1"/>
</dbReference>
<comment type="caution">
    <text evidence="4">The sequence shown here is derived from an EMBL/GenBank/DDBJ whole genome shotgun (WGS) entry which is preliminary data.</text>
</comment>
<dbReference type="InterPro" id="IPR036513">
    <property type="entry name" value="STAS_dom_sf"/>
</dbReference>
<dbReference type="PROSITE" id="PS50801">
    <property type="entry name" value="STAS"/>
    <property type="match status" value="1"/>
</dbReference>
<accession>A0ABR7SKN7</accession>
<evidence type="ECO:0000313" key="5">
    <source>
        <dbReference type="Proteomes" id="UP000642284"/>
    </source>
</evidence>
<dbReference type="PANTHER" id="PTHR33495">
    <property type="entry name" value="ANTI-SIGMA FACTOR ANTAGONIST TM_1081-RELATED-RELATED"/>
    <property type="match status" value="1"/>
</dbReference>
<dbReference type="NCBIfam" id="TIGR00377">
    <property type="entry name" value="ant_ant_sig"/>
    <property type="match status" value="1"/>
</dbReference>
<dbReference type="Pfam" id="PF01740">
    <property type="entry name" value="STAS"/>
    <property type="match status" value="1"/>
</dbReference>
<keyword evidence="5" id="KW-1185">Reference proteome</keyword>
<reference evidence="4 5" key="1">
    <citation type="submission" date="2020-08" db="EMBL/GenBank/DDBJ databases">
        <title>Genemic of Streptomyces polyaspartic.</title>
        <authorList>
            <person name="Liu W."/>
        </authorList>
    </citation>
    <scope>NUCLEOTIDE SEQUENCE [LARGE SCALE GENOMIC DNA]</scope>
    <source>
        <strain evidence="4 5">TRM66268-LWL</strain>
    </source>
</reference>
<organism evidence="4 5">
    <name type="scientific">Streptomyces polyasparticus</name>
    <dbReference type="NCBI Taxonomy" id="2767826"/>
    <lineage>
        <taxon>Bacteria</taxon>
        <taxon>Bacillati</taxon>
        <taxon>Actinomycetota</taxon>
        <taxon>Actinomycetes</taxon>
        <taxon>Kitasatosporales</taxon>
        <taxon>Streptomycetaceae</taxon>
        <taxon>Streptomyces</taxon>
    </lineage>
</organism>
<protein>
    <recommendedName>
        <fullName evidence="2">Anti-sigma factor antagonist</fullName>
    </recommendedName>
</protein>
<dbReference type="InterPro" id="IPR002645">
    <property type="entry name" value="STAS_dom"/>
</dbReference>
<dbReference type="PANTHER" id="PTHR33495:SF2">
    <property type="entry name" value="ANTI-SIGMA FACTOR ANTAGONIST TM_1081-RELATED"/>
    <property type="match status" value="1"/>
</dbReference>
<evidence type="ECO:0000259" key="3">
    <source>
        <dbReference type="PROSITE" id="PS50801"/>
    </source>
</evidence>
<evidence type="ECO:0000256" key="2">
    <source>
        <dbReference type="RuleBase" id="RU003749"/>
    </source>
</evidence>
<proteinExistence type="inferred from homology"/>
<evidence type="ECO:0000256" key="1">
    <source>
        <dbReference type="ARBA" id="ARBA00009013"/>
    </source>
</evidence>
<comment type="similarity">
    <text evidence="1 2">Belongs to the anti-sigma-factor antagonist family.</text>
</comment>
<dbReference type="SUPFAM" id="SSF52091">
    <property type="entry name" value="SpoIIaa-like"/>
    <property type="match status" value="1"/>
</dbReference>
<sequence>MVVLTPPSLKAWLDRVTAAECPDVVLDLRTVSFIDCSGLGLLCRTRNRVNSRRGRLRLVSQDARFLRILRCTGLARTFDILTEPPDLSARQQATSTRR</sequence>
<dbReference type="Proteomes" id="UP000642284">
    <property type="component" value="Unassembled WGS sequence"/>
</dbReference>
<dbReference type="EMBL" id="JACTVJ010000012">
    <property type="protein sequence ID" value="MBC9716046.1"/>
    <property type="molecule type" value="Genomic_DNA"/>
</dbReference>
<feature type="domain" description="STAS" evidence="3">
    <location>
        <begin position="1"/>
        <end position="97"/>
    </location>
</feature>